<dbReference type="InterPro" id="IPR018060">
    <property type="entry name" value="HTH_AraC"/>
</dbReference>
<dbReference type="InterPro" id="IPR037923">
    <property type="entry name" value="HTH-like"/>
</dbReference>
<dbReference type="Pfam" id="PF12833">
    <property type="entry name" value="HTH_18"/>
    <property type="match status" value="1"/>
</dbReference>
<dbReference type="SMART" id="SM00342">
    <property type="entry name" value="HTH_ARAC"/>
    <property type="match status" value="1"/>
</dbReference>
<evidence type="ECO:0000256" key="3">
    <source>
        <dbReference type="ARBA" id="ARBA00023163"/>
    </source>
</evidence>
<dbReference type="Proteomes" id="UP000293162">
    <property type="component" value="Unassembled WGS sequence"/>
</dbReference>
<organism evidence="5 6">
    <name type="scientific">Emticicia agri</name>
    <dbReference type="NCBI Taxonomy" id="2492393"/>
    <lineage>
        <taxon>Bacteria</taxon>
        <taxon>Pseudomonadati</taxon>
        <taxon>Bacteroidota</taxon>
        <taxon>Cytophagia</taxon>
        <taxon>Cytophagales</taxon>
        <taxon>Leadbetterellaceae</taxon>
        <taxon>Emticicia</taxon>
    </lineage>
</organism>
<proteinExistence type="predicted"/>
<reference evidence="5 6" key="1">
    <citation type="submission" date="2019-02" db="EMBL/GenBank/DDBJ databases">
        <title>Bacterial novel species Emticicia sp. 17J42-9 isolated from soil.</title>
        <authorList>
            <person name="Jung H.-Y."/>
        </authorList>
    </citation>
    <scope>NUCLEOTIDE SEQUENCE [LARGE SCALE GENOMIC DNA]</scope>
    <source>
        <strain evidence="5 6">17J42-9</strain>
    </source>
</reference>
<dbReference type="OrthoDB" id="9793451at2"/>
<dbReference type="Gene3D" id="1.10.10.60">
    <property type="entry name" value="Homeodomain-like"/>
    <property type="match status" value="2"/>
</dbReference>
<dbReference type="AlphaFoldDB" id="A0A4Q5LY97"/>
<dbReference type="RefSeq" id="WP_130022437.1">
    <property type="nucleotide sequence ID" value="NZ_SEWF01000025.1"/>
</dbReference>
<dbReference type="PRINTS" id="PR00032">
    <property type="entry name" value="HTHARAC"/>
</dbReference>
<dbReference type="PANTHER" id="PTHR43280:SF32">
    <property type="entry name" value="TRANSCRIPTIONAL REGULATORY PROTEIN"/>
    <property type="match status" value="1"/>
</dbReference>
<feature type="domain" description="HTH araC/xylS-type" evidence="4">
    <location>
        <begin position="187"/>
        <end position="285"/>
    </location>
</feature>
<comment type="caution">
    <text evidence="5">The sequence shown here is derived from an EMBL/GenBank/DDBJ whole genome shotgun (WGS) entry which is preliminary data.</text>
</comment>
<keyword evidence="6" id="KW-1185">Reference proteome</keyword>
<gene>
    <name evidence="5" type="ORF">EWM59_17025</name>
</gene>
<dbReference type="InterPro" id="IPR009057">
    <property type="entry name" value="Homeodomain-like_sf"/>
</dbReference>
<dbReference type="GO" id="GO:0003700">
    <property type="term" value="F:DNA-binding transcription factor activity"/>
    <property type="evidence" value="ECO:0007669"/>
    <property type="project" value="InterPro"/>
</dbReference>
<dbReference type="EMBL" id="SEWF01000025">
    <property type="protein sequence ID" value="RYU94503.1"/>
    <property type="molecule type" value="Genomic_DNA"/>
</dbReference>
<dbReference type="SUPFAM" id="SSF51215">
    <property type="entry name" value="Regulatory protein AraC"/>
    <property type="match status" value="1"/>
</dbReference>
<evidence type="ECO:0000256" key="1">
    <source>
        <dbReference type="ARBA" id="ARBA00023015"/>
    </source>
</evidence>
<dbReference type="PANTHER" id="PTHR43280">
    <property type="entry name" value="ARAC-FAMILY TRANSCRIPTIONAL REGULATOR"/>
    <property type="match status" value="1"/>
</dbReference>
<keyword evidence="2" id="KW-0238">DNA-binding</keyword>
<name>A0A4Q5LY97_9BACT</name>
<protein>
    <submittedName>
        <fullName evidence="5">AraC family transcriptional regulator</fullName>
    </submittedName>
</protein>
<evidence type="ECO:0000256" key="2">
    <source>
        <dbReference type="ARBA" id="ARBA00023125"/>
    </source>
</evidence>
<evidence type="ECO:0000313" key="5">
    <source>
        <dbReference type="EMBL" id="RYU94503.1"/>
    </source>
</evidence>
<dbReference type="InterPro" id="IPR020449">
    <property type="entry name" value="Tscrpt_reg_AraC-type_HTH"/>
</dbReference>
<dbReference type="SUPFAM" id="SSF46689">
    <property type="entry name" value="Homeodomain-like"/>
    <property type="match status" value="1"/>
</dbReference>
<dbReference type="PROSITE" id="PS01124">
    <property type="entry name" value="HTH_ARAC_FAMILY_2"/>
    <property type="match status" value="1"/>
</dbReference>
<sequence length="291" mass="33817">MLNQDTFTLVDPINGNLAFKLFSFSGNGYFDHIQRHNYFSVIWIKQGNGKAKVDFSEYDFSEDSIFFFTPYQPFMIQETQEIAGVVLNFHPDFFCIHKHHQEVACNGILFNNIYNPPFVKVNETAKQTFEMVLTQMKSELQTPALAQYEQLIAYLKIFLITASRLKIAQQPQAQQDFADKKEPFILQTLKDFIEVHFKTKHSASDYADMLNISPKALAKITKTHFNKTITDLISERIVIEAKRDLYLTNKSVKEIAHDLGYDDEYYFSRFFKNNADVSPQMYRETVGFARG</sequence>
<keyword evidence="1" id="KW-0805">Transcription regulation</keyword>
<evidence type="ECO:0000313" key="6">
    <source>
        <dbReference type="Proteomes" id="UP000293162"/>
    </source>
</evidence>
<accession>A0A4Q5LY97</accession>
<keyword evidence="3" id="KW-0804">Transcription</keyword>
<dbReference type="GO" id="GO:0043565">
    <property type="term" value="F:sequence-specific DNA binding"/>
    <property type="evidence" value="ECO:0007669"/>
    <property type="project" value="InterPro"/>
</dbReference>
<evidence type="ECO:0000259" key="4">
    <source>
        <dbReference type="PROSITE" id="PS01124"/>
    </source>
</evidence>